<sequence length="95" mass="10783">MGTKTIGLRDDVYERLKARKRDEESFTELVDRLLEDSDPDWREGFGTLPEAEGAELDAIVSDSRTRLSDGLSERQNEALELLSDEDHEDDDPKTA</sequence>
<keyword evidence="1" id="KW-1277">Toxin-antitoxin system</keyword>
<dbReference type="RefSeq" id="WP_090305311.1">
    <property type="nucleotide sequence ID" value="NZ_FNFE01000002.1"/>
</dbReference>
<dbReference type="Proteomes" id="UP000198882">
    <property type="component" value="Unassembled WGS sequence"/>
</dbReference>
<proteinExistence type="predicted"/>
<dbReference type="EMBL" id="FNFE01000002">
    <property type="protein sequence ID" value="SDJ99002.1"/>
    <property type="molecule type" value="Genomic_DNA"/>
</dbReference>
<gene>
    <name evidence="3" type="ORF">SAMN04515672_2063</name>
</gene>
<evidence type="ECO:0000256" key="1">
    <source>
        <dbReference type="ARBA" id="ARBA00022649"/>
    </source>
</evidence>
<accession>A0A1G8Y871</accession>
<evidence type="ECO:0000256" key="2">
    <source>
        <dbReference type="SAM" id="MobiDB-lite"/>
    </source>
</evidence>
<evidence type="ECO:0000313" key="3">
    <source>
        <dbReference type="EMBL" id="SDJ99002.1"/>
    </source>
</evidence>
<keyword evidence="4" id="KW-1185">Reference proteome</keyword>
<name>A0A1G8Y871_9EURY</name>
<organism evidence="3 4">
    <name type="scientific">Natronorubrum texcoconense</name>
    <dbReference type="NCBI Taxonomy" id="1095776"/>
    <lineage>
        <taxon>Archaea</taxon>
        <taxon>Methanobacteriati</taxon>
        <taxon>Methanobacteriota</taxon>
        <taxon>Stenosarchaea group</taxon>
        <taxon>Halobacteria</taxon>
        <taxon>Halobacteriales</taxon>
        <taxon>Natrialbaceae</taxon>
        <taxon>Natronorubrum</taxon>
    </lineage>
</organism>
<evidence type="ECO:0000313" key="4">
    <source>
        <dbReference type="Proteomes" id="UP000198882"/>
    </source>
</evidence>
<dbReference type="InterPro" id="IPR003847">
    <property type="entry name" value="Put_antitoxin"/>
</dbReference>
<dbReference type="OrthoDB" id="9187at2157"/>
<dbReference type="Pfam" id="PF02697">
    <property type="entry name" value="VAPB_antitox"/>
    <property type="match status" value="1"/>
</dbReference>
<dbReference type="STRING" id="1095776.SAMN04515672_2063"/>
<reference evidence="4" key="1">
    <citation type="submission" date="2016-10" db="EMBL/GenBank/DDBJ databases">
        <authorList>
            <person name="Varghese N."/>
            <person name="Submissions S."/>
        </authorList>
    </citation>
    <scope>NUCLEOTIDE SEQUENCE [LARGE SCALE GENOMIC DNA]</scope>
    <source>
        <strain evidence="4">B4,CECT 8067,JCM 17497</strain>
    </source>
</reference>
<feature type="region of interest" description="Disordered" evidence="2">
    <location>
        <begin position="38"/>
        <end position="57"/>
    </location>
</feature>
<dbReference type="AlphaFoldDB" id="A0A1G8Y871"/>
<protein>
    <submittedName>
        <fullName evidence="3">Predicted antitoxin, CopG family</fullName>
    </submittedName>
</protein>